<dbReference type="AlphaFoldDB" id="H1LDZ4"/>
<name>H1LDZ4_9LACO</name>
<evidence type="ECO:0000313" key="1">
    <source>
        <dbReference type="EMBL" id="EHO52854.1"/>
    </source>
</evidence>
<dbReference type="Proteomes" id="UP000005025">
    <property type="component" value="Unassembled WGS sequence"/>
</dbReference>
<dbReference type="HOGENOM" id="CLU_3018888_0_0_9"/>
<comment type="caution">
    <text evidence="1">The sequence shown here is derived from an EMBL/GenBank/DDBJ whole genome shotgun (WGS) entry which is preliminary data.</text>
</comment>
<proteinExistence type="predicted"/>
<organism evidence="1 2">
    <name type="scientific">Lentilactobacillus kisonensis F0435</name>
    <dbReference type="NCBI Taxonomy" id="797516"/>
    <lineage>
        <taxon>Bacteria</taxon>
        <taxon>Bacillati</taxon>
        <taxon>Bacillota</taxon>
        <taxon>Bacilli</taxon>
        <taxon>Lactobacillales</taxon>
        <taxon>Lactobacillaceae</taxon>
        <taxon>Lentilactobacillus</taxon>
    </lineage>
</organism>
<dbReference type="STRING" id="797516.HMPREF9104_00820"/>
<protein>
    <submittedName>
        <fullName evidence="1">Uncharacterized protein</fullName>
    </submittedName>
</protein>
<feature type="non-terminal residue" evidence="1">
    <location>
        <position position="1"/>
    </location>
</feature>
<evidence type="ECO:0000313" key="2">
    <source>
        <dbReference type="Proteomes" id="UP000005025"/>
    </source>
</evidence>
<reference evidence="1 2" key="1">
    <citation type="submission" date="2011-09" db="EMBL/GenBank/DDBJ databases">
        <authorList>
            <person name="Weinstock G."/>
            <person name="Sodergren E."/>
            <person name="Clifton S."/>
            <person name="Fulton L."/>
            <person name="Fulton B."/>
            <person name="Courtney L."/>
            <person name="Fronick C."/>
            <person name="Harrison M."/>
            <person name="Strong C."/>
            <person name="Farmer C."/>
            <person name="Delahaunty K."/>
            <person name="Markovic C."/>
            <person name="Hall O."/>
            <person name="Minx P."/>
            <person name="Tomlinson C."/>
            <person name="Mitreva M."/>
            <person name="Hou S."/>
            <person name="Chen J."/>
            <person name="Wollam A."/>
            <person name="Pepin K.H."/>
            <person name="Johnson M."/>
            <person name="Bhonagiri V."/>
            <person name="Zhang X."/>
            <person name="Suruliraj S."/>
            <person name="Warren W."/>
            <person name="Chinwalla A."/>
            <person name="Mardis E.R."/>
            <person name="Wilson R.K."/>
        </authorList>
    </citation>
    <scope>NUCLEOTIDE SEQUENCE [LARGE SCALE GENOMIC DNA]</scope>
    <source>
        <strain evidence="1 2">F0435</strain>
    </source>
</reference>
<gene>
    <name evidence="1" type="ORF">HMPREF9104_00820</name>
</gene>
<accession>H1LDZ4</accession>
<sequence length="55" mass="5891">FLGIIAGASYIVSVSCLRHVFPLCKEKPILSLGIIAGAAYTVTINDQRPKFLLTA</sequence>
<dbReference type="EMBL" id="AGRJ01000087">
    <property type="protein sequence ID" value="EHO52854.1"/>
    <property type="molecule type" value="Genomic_DNA"/>
</dbReference>